<protein>
    <submittedName>
        <fullName evidence="4">Uncharacterized protein</fullName>
    </submittedName>
</protein>
<evidence type="ECO:0000256" key="2">
    <source>
        <dbReference type="SAM" id="SignalP"/>
    </source>
</evidence>
<feature type="chain" id="PRO_5037138039" evidence="2">
    <location>
        <begin position="28"/>
        <end position="498"/>
    </location>
</feature>
<feature type="region of interest" description="Disordered" evidence="1">
    <location>
        <begin position="80"/>
        <end position="107"/>
    </location>
</feature>
<feature type="signal peptide" evidence="2">
    <location>
        <begin position="1"/>
        <end position="27"/>
    </location>
</feature>
<feature type="compositionally biased region" description="Basic and acidic residues" evidence="1">
    <location>
        <begin position="389"/>
        <end position="400"/>
    </location>
</feature>
<sequence>MFTQWPILLSVMIPFLLLTFLNGKANADAGGMDDVITQLKGGASNLKKVSADKLPARFLADMGIKPREVSVAAASPAPAAAAAPAASTRSNARRVSTRTTTTTTTTTETLSRRKVTFVEDVDDMLEFTGIIWPKGKYGVYMDVKDFEMSDEEKVTTRSAKPKVLDTKEDGKFVAKFTVPFSKKDPDSVFLHIFGGKKEPHVYLDLPGVRWNDVYIFDLNRTEVIAVRPRKVEDELKKLENRDKPPVKKEEPKPQTMTKAFAGLVWPPTADKYTLHVSPRDFDLDPRGGAVKKRNFHPDPTKTETNAKGMFDVKLVLTERAESLYVWAANAKGARKLFVIPAPDLDGTTKYALDMRTSKAEPFQRLENVLKKLKADGMINNEQIPSGPPKKVEQKPAEPAKHAPSSDMLNSIKAMVDDLGKALEKKIEQQHAKLKQDLENELEERVGKKLVTVGKRLGLVDDTLKDMHKKLPREIEEVIGAEFDVLYKKKLIGKLDGKA</sequence>
<proteinExistence type="predicted"/>
<dbReference type="WBParaSite" id="Gr19_v10_g9577.t1">
    <property type="protein sequence ID" value="Gr19_v10_g9577.t1"/>
    <property type="gene ID" value="Gr19_v10_g9577"/>
</dbReference>
<feature type="compositionally biased region" description="Low complexity" evidence="1">
    <location>
        <begin position="97"/>
        <end position="107"/>
    </location>
</feature>
<evidence type="ECO:0000313" key="3">
    <source>
        <dbReference type="Proteomes" id="UP000887572"/>
    </source>
</evidence>
<keyword evidence="3" id="KW-1185">Reference proteome</keyword>
<feature type="compositionally biased region" description="Low complexity" evidence="1">
    <location>
        <begin position="80"/>
        <end position="90"/>
    </location>
</feature>
<feature type="region of interest" description="Disordered" evidence="1">
    <location>
        <begin position="378"/>
        <end position="404"/>
    </location>
</feature>
<dbReference type="Proteomes" id="UP000887572">
    <property type="component" value="Unplaced"/>
</dbReference>
<accession>A0A914IG61</accession>
<evidence type="ECO:0000256" key="1">
    <source>
        <dbReference type="SAM" id="MobiDB-lite"/>
    </source>
</evidence>
<organism evidence="3 4">
    <name type="scientific">Globodera rostochiensis</name>
    <name type="common">Golden nematode worm</name>
    <name type="synonym">Heterodera rostochiensis</name>
    <dbReference type="NCBI Taxonomy" id="31243"/>
    <lineage>
        <taxon>Eukaryota</taxon>
        <taxon>Metazoa</taxon>
        <taxon>Ecdysozoa</taxon>
        <taxon>Nematoda</taxon>
        <taxon>Chromadorea</taxon>
        <taxon>Rhabditida</taxon>
        <taxon>Tylenchina</taxon>
        <taxon>Tylenchomorpha</taxon>
        <taxon>Tylenchoidea</taxon>
        <taxon>Heteroderidae</taxon>
        <taxon>Heteroderinae</taxon>
        <taxon>Globodera</taxon>
    </lineage>
</organism>
<evidence type="ECO:0000313" key="4">
    <source>
        <dbReference type="WBParaSite" id="Gr19_v10_g9577.t1"/>
    </source>
</evidence>
<reference evidence="4" key="1">
    <citation type="submission" date="2022-11" db="UniProtKB">
        <authorList>
            <consortium name="WormBaseParasite"/>
        </authorList>
    </citation>
    <scope>IDENTIFICATION</scope>
</reference>
<dbReference type="AlphaFoldDB" id="A0A914IG61"/>
<name>A0A914IG61_GLORO</name>
<keyword evidence="2" id="KW-0732">Signal</keyword>